<dbReference type="EMBL" id="JAMBEP010000004">
    <property type="protein sequence ID" value="MCL1635849.1"/>
    <property type="molecule type" value="Genomic_DNA"/>
</dbReference>
<gene>
    <name evidence="1" type="ORF">M2650_14560</name>
</gene>
<dbReference type="InterPro" id="IPR036641">
    <property type="entry name" value="HPT_dom_sf"/>
</dbReference>
<dbReference type="RefSeq" id="WP_249475771.1">
    <property type="nucleotide sequence ID" value="NZ_JAMBEP010000004.1"/>
</dbReference>
<evidence type="ECO:0000313" key="2">
    <source>
        <dbReference type="Proteomes" id="UP001431217"/>
    </source>
</evidence>
<keyword evidence="2" id="KW-1185">Reference proteome</keyword>
<evidence type="ECO:0000313" key="1">
    <source>
        <dbReference type="EMBL" id="MCL1635849.1"/>
    </source>
</evidence>
<organism evidence="1 2">
    <name type="scientific">Luteimonas galliterrae</name>
    <dbReference type="NCBI Taxonomy" id="2940486"/>
    <lineage>
        <taxon>Bacteria</taxon>
        <taxon>Pseudomonadati</taxon>
        <taxon>Pseudomonadota</taxon>
        <taxon>Gammaproteobacteria</taxon>
        <taxon>Lysobacterales</taxon>
        <taxon>Lysobacteraceae</taxon>
        <taxon>Luteimonas</taxon>
    </lineage>
</organism>
<proteinExistence type="predicted"/>
<dbReference type="Proteomes" id="UP001431217">
    <property type="component" value="Unassembled WGS sequence"/>
</dbReference>
<name>A0ABT0MLT7_9GAMM</name>
<reference evidence="1 2" key="1">
    <citation type="submission" date="2022-05" db="EMBL/GenBank/DDBJ databases">
        <title>Luteimonas sp. SX5, whole genome shotgun sequencing project.</title>
        <authorList>
            <person name="Zhao G."/>
            <person name="Shen L."/>
        </authorList>
    </citation>
    <scope>NUCLEOTIDE SEQUENCE [LARGE SCALE GENOMIC DNA]</scope>
    <source>
        <strain evidence="1 2">SX5</strain>
    </source>
</reference>
<comment type="caution">
    <text evidence="1">The sequence shown here is derived from an EMBL/GenBank/DDBJ whole genome shotgun (WGS) entry which is preliminary data.</text>
</comment>
<protein>
    <submittedName>
        <fullName evidence="1">Uncharacterized protein</fullName>
    </submittedName>
</protein>
<dbReference type="SUPFAM" id="SSF47226">
    <property type="entry name" value="Histidine-containing phosphotransfer domain, HPT domain"/>
    <property type="match status" value="1"/>
</dbReference>
<accession>A0ABT0MLT7</accession>
<sequence length="120" mass="13435">MTIQFPELAKLLGNDPDKVRLVIGEFYRSATLDLQRLERAAAADRWDVVHEIAQRLHVGCLQICEPGAAHAATLLGHVPGEFFADVYARRRPDIVELLERAQEFTDGDASASWRKAEHEG</sequence>